<dbReference type="Proteomes" id="UP000708298">
    <property type="component" value="Unassembled WGS sequence"/>
</dbReference>
<dbReference type="AlphaFoldDB" id="A0A964E0J5"/>
<dbReference type="GO" id="GO:0004673">
    <property type="term" value="F:protein histidine kinase activity"/>
    <property type="evidence" value="ECO:0007669"/>
    <property type="project" value="UniProtKB-EC"/>
</dbReference>
<protein>
    <recommendedName>
        <fullName evidence="3">histidine kinase</fullName>
        <ecNumber evidence="3">2.7.13.3</ecNumber>
    </recommendedName>
</protein>
<feature type="transmembrane region" description="Helical" evidence="13">
    <location>
        <begin position="62"/>
        <end position="84"/>
    </location>
</feature>
<dbReference type="InterPro" id="IPR011102">
    <property type="entry name" value="Sig_transdc_His_kinase_HWE"/>
</dbReference>
<keyword evidence="5" id="KW-0808">Transferase</keyword>
<keyword evidence="9" id="KW-0067">ATP-binding</keyword>
<dbReference type="PANTHER" id="PTHR41523">
    <property type="entry name" value="TWO-COMPONENT SYSTEM SENSOR PROTEIN"/>
    <property type="match status" value="1"/>
</dbReference>
<dbReference type="EC" id="2.7.13.3" evidence="3"/>
<feature type="transmembrane region" description="Helical" evidence="13">
    <location>
        <begin position="30"/>
        <end position="50"/>
    </location>
</feature>
<evidence type="ECO:0000313" key="15">
    <source>
        <dbReference type="EMBL" id="MCB8877229.1"/>
    </source>
</evidence>
<keyword evidence="16" id="KW-1185">Reference proteome</keyword>
<reference evidence="15" key="2">
    <citation type="submission" date="2021-01" db="EMBL/GenBank/DDBJ databases">
        <authorList>
            <person name="Mieszkin S."/>
            <person name="Pouder E."/>
            <person name="Alain K."/>
        </authorList>
    </citation>
    <scope>NUCLEOTIDE SEQUENCE</scope>
    <source>
        <strain evidence="15">HW T2.11</strain>
    </source>
</reference>
<dbReference type="InterPro" id="IPR025201">
    <property type="entry name" value="KdpD_TM"/>
</dbReference>
<keyword evidence="12 13" id="KW-0472">Membrane</keyword>
<evidence type="ECO:0000313" key="16">
    <source>
        <dbReference type="Proteomes" id="UP000708298"/>
    </source>
</evidence>
<organism evidence="15 16">
    <name type="scientific">Acidisoma silvae</name>
    <dbReference type="NCBI Taxonomy" id="2802396"/>
    <lineage>
        <taxon>Bacteria</taxon>
        <taxon>Pseudomonadati</taxon>
        <taxon>Pseudomonadota</taxon>
        <taxon>Alphaproteobacteria</taxon>
        <taxon>Acetobacterales</taxon>
        <taxon>Acidocellaceae</taxon>
        <taxon>Acidisoma</taxon>
    </lineage>
</organism>
<proteinExistence type="predicted"/>
<evidence type="ECO:0000256" key="11">
    <source>
        <dbReference type="ARBA" id="ARBA00023012"/>
    </source>
</evidence>
<name>A0A964E0J5_9PROT</name>
<keyword evidence="4" id="KW-0597">Phosphoprotein</keyword>
<evidence type="ECO:0000256" key="12">
    <source>
        <dbReference type="ARBA" id="ARBA00023136"/>
    </source>
</evidence>
<evidence type="ECO:0000256" key="10">
    <source>
        <dbReference type="ARBA" id="ARBA00022989"/>
    </source>
</evidence>
<feature type="transmembrane region" description="Helical" evidence="13">
    <location>
        <begin position="104"/>
        <end position="124"/>
    </location>
</feature>
<evidence type="ECO:0000256" key="2">
    <source>
        <dbReference type="ARBA" id="ARBA00004141"/>
    </source>
</evidence>
<evidence type="ECO:0000256" key="5">
    <source>
        <dbReference type="ARBA" id="ARBA00022679"/>
    </source>
</evidence>
<dbReference type="SMART" id="SM00911">
    <property type="entry name" value="HWE_HK"/>
    <property type="match status" value="1"/>
</dbReference>
<dbReference type="PROSITE" id="PS51257">
    <property type="entry name" value="PROKAR_LIPOPROTEIN"/>
    <property type="match status" value="1"/>
</dbReference>
<keyword evidence="11" id="KW-0902">Two-component regulatory system</keyword>
<keyword evidence="7" id="KW-0547">Nucleotide-binding</keyword>
<evidence type="ECO:0000256" key="8">
    <source>
        <dbReference type="ARBA" id="ARBA00022777"/>
    </source>
</evidence>
<dbReference type="GO" id="GO:0000160">
    <property type="term" value="P:phosphorelay signal transduction system"/>
    <property type="evidence" value="ECO:0007669"/>
    <property type="project" value="UniProtKB-KW"/>
</dbReference>
<dbReference type="GO" id="GO:0005524">
    <property type="term" value="F:ATP binding"/>
    <property type="evidence" value="ECO:0007669"/>
    <property type="project" value="UniProtKB-KW"/>
</dbReference>
<dbReference type="EMBL" id="JAESVB010000011">
    <property type="protein sequence ID" value="MCB8877229.1"/>
    <property type="molecule type" value="Genomic_DNA"/>
</dbReference>
<dbReference type="PANTHER" id="PTHR41523:SF7">
    <property type="entry name" value="HISTIDINE KINASE"/>
    <property type="match status" value="1"/>
</dbReference>
<keyword evidence="6 13" id="KW-0812">Transmembrane</keyword>
<comment type="caution">
    <text evidence="15">The sequence shown here is derived from an EMBL/GenBank/DDBJ whole genome shotgun (WGS) entry which is preliminary data.</text>
</comment>
<evidence type="ECO:0000256" key="9">
    <source>
        <dbReference type="ARBA" id="ARBA00022840"/>
    </source>
</evidence>
<dbReference type="RefSeq" id="WP_227322883.1">
    <property type="nucleotide sequence ID" value="NZ_JAESVB010000011.1"/>
</dbReference>
<evidence type="ECO:0000256" key="3">
    <source>
        <dbReference type="ARBA" id="ARBA00012438"/>
    </source>
</evidence>
<evidence type="ECO:0000259" key="14">
    <source>
        <dbReference type="SMART" id="SM00911"/>
    </source>
</evidence>
<evidence type="ECO:0000256" key="1">
    <source>
        <dbReference type="ARBA" id="ARBA00000085"/>
    </source>
</evidence>
<evidence type="ECO:0000256" key="7">
    <source>
        <dbReference type="ARBA" id="ARBA00022741"/>
    </source>
</evidence>
<dbReference type="InterPro" id="IPR036890">
    <property type="entry name" value="HATPase_C_sf"/>
</dbReference>
<evidence type="ECO:0000256" key="4">
    <source>
        <dbReference type="ARBA" id="ARBA00022553"/>
    </source>
</evidence>
<reference evidence="15" key="1">
    <citation type="journal article" date="2021" name="Microorganisms">
        <title>Acidisoma silvae sp. nov. and Acidisomacellulosilytica sp. nov., Two Acidophilic Bacteria Isolated from Decaying Wood, Hydrolyzing Cellulose and Producing Poly-3-hydroxybutyrate.</title>
        <authorList>
            <person name="Mieszkin S."/>
            <person name="Pouder E."/>
            <person name="Uroz S."/>
            <person name="Simon-Colin C."/>
            <person name="Alain K."/>
        </authorList>
    </citation>
    <scope>NUCLEOTIDE SEQUENCE</scope>
    <source>
        <strain evidence="15">HW T2.11</strain>
    </source>
</reference>
<dbReference type="Gene3D" id="3.30.565.10">
    <property type="entry name" value="Histidine kinase-like ATPase, C-terminal domain"/>
    <property type="match status" value="1"/>
</dbReference>
<dbReference type="SUPFAM" id="SSF55874">
    <property type="entry name" value="ATPase domain of HSP90 chaperone/DNA topoisomerase II/histidine kinase"/>
    <property type="match status" value="1"/>
</dbReference>
<comment type="subcellular location">
    <subcellularLocation>
        <location evidence="2">Membrane</location>
        <topology evidence="2">Multi-pass membrane protein</topology>
    </subcellularLocation>
</comment>
<dbReference type="GO" id="GO:0016020">
    <property type="term" value="C:membrane"/>
    <property type="evidence" value="ECO:0007669"/>
    <property type="project" value="UniProtKB-SubCell"/>
</dbReference>
<keyword evidence="8" id="KW-0418">Kinase</keyword>
<gene>
    <name evidence="15" type="ORF">ASILVAE211_18680</name>
</gene>
<evidence type="ECO:0000256" key="13">
    <source>
        <dbReference type="SAM" id="Phobius"/>
    </source>
</evidence>
<comment type="catalytic activity">
    <reaction evidence="1">
        <text>ATP + protein L-histidine = ADP + protein N-phospho-L-histidine.</text>
        <dbReference type="EC" id="2.7.13.3"/>
    </reaction>
</comment>
<dbReference type="Pfam" id="PF13493">
    <property type="entry name" value="DUF4118"/>
    <property type="match status" value="1"/>
</dbReference>
<feature type="domain" description="Signal transduction histidine kinase HWE region" evidence="14">
    <location>
        <begin position="144"/>
        <end position="225"/>
    </location>
</feature>
<evidence type="ECO:0000256" key="6">
    <source>
        <dbReference type="ARBA" id="ARBA00022692"/>
    </source>
</evidence>
<sequence>MSAGSRQKPAGRWWLKLAPQARLTFWQGQALAGGCLVAAVLLRLCFVATLGTRGTFFTFFPALMVASFWGGITPGLTCLILSALIGDYFWLIPRDGFVINAPDLHVLVGYLISGLVILVICSLFKKLLEAHRAAEEQARLLTHEMRHRIRNLMGLVQAISLQTARRSKGLSDYQDQFHDRLEALGLALALDVSNDEALTPANLDMLVARVLTPFGHHNCQISGPPVPVTPRTATPLALVIHELATNAVKYGALSVPEGRVEIGWRRRGRMVHLEWREIGGPPVAPPKAQGFGTRLIGSAFRREEGQAEITYDSAGVQCIVRFSA</sequence>
<accession>A0A964E0J5</accession>
<dbReference type="Pfam" id="PF07536">
    <property type="entry name" value="HWE_HK"/>
    <property type="match status" value="1"/>
</dbReference>
<dbReference type="InterPro" id="IPR038318">
    <property type="entry name" value="KdpD_sf"/>
</dbReference>
<keyword evidence="10 13" id="KW-1133">Transmembrane helix</keyword>
<dbReference type="Gene3D" id="1.20.120.620">
    <property type="entry name" value="Backbone structure of the membrane domain of e. Coli histidine kinase receptor kdpd"/>
    <property type="match status" value="1"/>
</dbReference>